<protein>
    <submittedName>
        <fullName evidence="2">Exopolyphosphatase/guanosine-5'-triphosphate,3'-diphosphate pyrophosphatase</fullName>
        <ecNumber evidence="2">3.6.1.11</ecNumber>
        <ecNumber evidence="2">3.6.1.40</ecNumber>
    </submittedName>
</protein>
<dbReference type="KEGG" id="ttk:TST_0186"/>
<dbReference type="InterPro" id="IPR043129">
    <property type="entry name" value="ATPase_NBD"/>
</dbReference>
<organism evidence="2 3">
    <name type="scientific">Thermosulfidibacter takaii (strain DSM 17441 / JCM 13301 / NBRC 103674 / ABI70S6)</name>
    <dbReference type="NCBI Taxonomy" id="1298851"/>
    <lineage>
        <taxon>Bacteria</taxon>
        <taxon>Pseudomonadati</taxon>
        <taxon>Thermosulfidibacterota</taxon>
        <taxon>Thermosulfidibacteria</taxon>
        <taxon>Thermosulfidibacterales</taxon>
        <taxon>Thermosulfidibacteraceae</taxon>
    </lineage>
</organism>
<dbReference type="PANTHER" id="PTHR30005">
    <property type="entry name" value="EXOPOLYPHOSPHATASE"/>
    <property type="match status" value="1"/>
</dbReference>
<dbReference type="InterPro" id="IPR003695">
    <property type="entry name" value="Ppx_GppA_N"/>
</dbReference>
<evidence type="ECO:0000313" key="3">
    <source>
        <dbReference type="Proteomes" id="UP000063234"/>
    </source>
</evidence>
<dbReference type="Gene3D" id="3.30.420.40">
    <property type="match status" value="1"/>
</dbReference>
<proteinExistence type="predicted"/>
<sequence length="307" mass="34180">MKIASVDIGTNTARLLVAEADESRSIRWIYADRAVVRLGEGLRETGRLKVEAIERTISVLRRFKRSCDDLGVDLVIPVATAAVREAKNGHEFVDRVKKEVGWDVKVISGEEEAYYTYLGVKKGLGLDKDFLVFDIGGGSTEYICAGDVLKARSLRMGVVKLTEEFLHHDPPLKEEVEALRKKVGKFLEQLGMEKCEKKTVVGTAGTPTTLAAIDMKLEKYDPEKVHGYRLSLGRLTEIEKWLLSIPASERLKIPGMEKGREDLIVAGIVIVVETLKKFKADEMVVSEWGIREGIIVDAINKGKNKVL</sequence>
<dbReference type="SUPFAM" id="SSF53067">
    <property type="entry name" value="Actin-like ATPase domain"/>
    <property type="match status" value="2"/>
</dbReference>
<name>A0A0S3QRN0_THET7</name>
<keyword evidence="2" id="KW-0378">Hydrolase</keyword>
<accession>A0A0S3QRN0</accession>
<dbReference type="STRING" id="1298851.TST_0186"/>
<reference evidence="3" key="1">
    <citation type="journal article" date="2018" name="Science">
        <title>A primordial and reversible TCA cycle in a facultatively chemolithoautotrophic thermophile.</title>
        <authorList>
            <person name="Nunoura T."/>
            <person name="Chikaraishi Y."/>
            <person name="Izaki R."/>
            <person name="Suwa T."/>
            <person name="Sato T."/>
            <person name="Harada T."/>
            <person name="Mori K."/>
            <person name="Kato Y."/>
            <person name="Miyazaki M."/>
            <person name="Shimamura S."/>
            <person name="Yanagawa K."/>
            <person name="Shuto A."/>
            <person name="Ohkouchi N."/>
            <person name="Fujita N."/>
            <person name="Takaki Y."/>
            <person name="Atomi H."/>
            <person name="Takai K."/>
        </authorList>
    </citation>
    <scope>NUCLEOTIDE SEQUENCE [LARGE SCALE GENOMIC DNA]</scope>
    <source>
        <strain evidence="3">DSM 17441 / JCM 13301 / NBRC 103674 / ABI70S6</strain>
    </source>
</reference>
<dbReference type="EC" id="3.6.1.40" evidence="2"/>
<evidence type="ECO:0000259" key="1">
    <source>
        <dbReference type="Pfam" id="PF02541"/>
    </source>
</evidence>
<dbReference type="Pfam" id="PF02541">
    <property type="entry name" value="Ppx-GppA"/>
    <property type="match status" value="1"/>
</dbReference>
<dbReference type="EMBL" id="AP013035">
    <property type="protein sequence ID" value="BAT70996.1"/>
    <property type="molecule type" value="Genomic_DNA"/>
</dbReference>
<dbReference type="GO" id="GO:0004309">
    <property type="term" value="F:exopolyphosphatase activity"/>
    <property type="evidence" value="ECO:0007669"/>
    <property type="project" value="UniProtKB-EC"/>
</dbReference>
<dbReference type="Gene3D" id="3.30.420.150">
    <property type="entry name" value="Exopolyphosphatase. Domain 2"/>
    <property type="match status" value="1"/>
</dbReference>
<dbReference type="CDD" id="cd24054">
    <property type="entry name" value="ASKHA_NBD_AaPPX-GppA_MtPPX2-like"/>
    <property type="match status" value="1"/>
</dbReference>
<dbReference type="PATRIC" id="fig|1298851.3.peg.189"/>
<gene>
    <name evidence="2" type="primary">ppx-GppA</name>
    <name evidence="2" type="ORF">TST_0186</name>
</gene>
<dbReference type="InterPro" id="IPR050273">
    <property type="entry name" value="GppA/Ppx_hydrolase"/>
</dbReference>
<dbReference type="PANTHER" id="PTHR30005:SF0">
    <property type="entry name" value="RETROGRADE REGULATION PROTEIN 2"/>
    <property type="match status" value="1"/>
</dbReference>
<evidence type="ECO:0000313" key="2">
    <source>
        <dbReference type="EMBL" id="BAT70996.1"/>
    </source>
</evidence>
<dbReference type="GO" id="GO:0008894">
    <property type="term" value="F:guanosine-5'-triphosphate,3'-diphosphate diphosphatase activity"/>
    <property type="evidence" value="ECO:0007669"/>
    <property type="project" value="UniProtKB-EC"/>
</dbReference>
<dbReference type="AlphaFoldDB" id="A0A0S3QRN0"/>
<dbReference type="Proteomes" id="UP000063234">
    <property type="component" value="Chromosome"/>
</dbReference>
<dbReference type="EC" id="3.6.1.11" evidence="2"/>
<keyword evidence="3" id="KW-1185">Reference proteome</keyword>
<feature type="domain" description="Ppx/GppA phosphatase N-terminal" evidence="1">
    <location>
        <begin position="18"/>
        <end position="300"/>
    </location>
</feature>